<dbReference type="InterPro" id="IPR005025">
    <property type="entry name" value="FMN_Rdtase-like_dom"/>
</dbReference>
<protein>
    <submittedName>
        <fullName evidence="2">NADPH-dependent FMN reductase</fullName>
        <ecNumber evidence="2">1.-.-.-</ecNumber>
    </submittedName>
</protein>
<reference evidence="3" key="1">
    <citation type="journal article" date="2019" name="Int. J. Syst. Evol. Microbiol.">
        <title>The Global Catalogue of Microorganisms (GCM) 10K type strain sequencing project: providing services to taxonomists for standard genome sequencing and annotation.</title>
        <authorList>
            <consortium name="The Broad Institute Genomics Platform"/>
            <consortium name="The Broad Institute Genome Sequencing Center for Infectious Disease"/>
            <person name="Wu L."/>
            <person name="Ma J."/>
        </authorList>
    </citation>
    <scope>NUCLEOTIDE SEQUENCE [LARGE SCALE GENOMIC DNA]</scope>
    <source>
        <strain evidence="3">CGMCC 1.15774</strain>
    </source>
</reference>
<gene>
    <name evidence="2" type="ORF">ACFOWS_10015</name>
</gene>
<organism evidence="2 3">
    <name type="scientific">Flagellimonas marina</name>
    <dbReference type="NCBI Taxonomy" id="1775168"/>
    <lineage>
        <taxon>Bacteria</taxon>
        <taxon>Pseudomonadati</taxon>
        <taxon>Bacteroidota</taxon>
        <taxon>Flavobacteriia</taxon>
        <taxon>Flavobacteriales</taxon>
        <taxon>Flavobacteriaceae</taxon>
        <taxon>Flagellimonas</taxon>
    </lineage>
</organism>
<evidence type="ECO:0000259" key="1">
    <source>
        <dbReference type="Pfam" id="PF03358"/>
    </source>
</evidence>
<dbReference type="GO" id="GO:0016491">
    <property type="term" value="F:oxidoreductase activity"/>
    <property type="evidence" value="ECO:0007669"/>
    <property type="project" value="UniProtKB-KW"/>
</dbReference>
<proteinExistence type="predicted"/>
<dbReference type="PANTHER" id="PTHR30543">
    <property type="entry name" value="CHROMATE REDUCTASE"/>
    <property type="match status" value="1"/>
</dbReference>
<sequence>MKKIITIAGSNSQKSINKSLLTYTNSLLENVEIITIDLNNYVLPIFGVDFEVENGIPTAVKRLNELFNTTDGFIVSLAEHNGSYAAVFKNTVDWLSRLNTKIWRDKPMLLMATSPGGRGGATVLQSASTYFPFMGASITDTFSLPSFYDNFNNGEISDESLKKELQSKVDKFQITIESRKKQYQA</sequence>
<dbReference type="SUPFAM" id="SSF52218">
    <property type="entry name" value="Flavoproteins"/>
    <property type="match status" value="1"/>
</dbReference>
<name>A0ABV8PPC8_9FLAO</name>
<evidence type="ECO:0000313" key="2">
    <source>
        <dbReference type="EMBL" id="MFC4220470.1"/>
    </source>
</evidence>
<dbReference type="InterPro" id="IPR029039">
    <property type="entry name" value="Flavoprotein-like_sf"/>
</dbReference>
<dbReference type="EC" id="1.-.-.-" evidence="2"/>
<dbReference type="Proteomes" id="UP001595841">
    <property type="component" value="Unassembled WGS sequence"/>
</dbReference>
<keyword evidence="2" id="KW-0560">Oxidoreductase</keyword>
<keyword evidence="3" id="KW-1185">Reference proteome</keyword>
<evidence type="ECO:0000313" key="3">
    <source>
        <dbReference type="Proteomes" id="UP001595841"/>
    </source>
</evidence>
<dbReference type="EMBL" id="JBHSCL010000004">
    <property type="protein sequence ID" value="MFC4220470.1"/>
    <property type="molecule type" value="Genomic_DNA"/>
</dbReference>
<dbReference type="PANTHER" id="PTHR30543:SF21">
    <property type="entry name" value="NAD(P)H-DEPENDENT FMN REDUCTASE LOT6"/>
    <property type="match status" value="1"/>
</dbReference>
<accession>A0ABV8PPC8</accession>
<dbReference type="InterPro" id="IPR050712">
    <property type="entry name" value="NAD(P)H-dep_reductase"/>
</dbReference>
<dbReference type="Gene3D" id="3.40.50.360">
    <property type="match status" value="1"/>
</dbReference>
<feature type="domain" description="NADPH-dependent FMN reductase-like" evidence="1">
    <location>
        <begin position="3"/>
        <end position="140"/>
    </location>
</feature>
<dbReference type="RefSeq" id="WP_379764075.1">
    <property type="nucleotide sequence ID" value="NZ_JBHSCL010000004.1"/>
</dbReference>
<dbReference type="Pfam" id="PF03358">
    <property type="entry name" value="FMN_red"/>
    <property type="match status" value="1"/>
</dbReference>
<comment type="caution">
    <text evidence="2">The sequence shown here is derived from an EMBL/GenBank/DDBJ whole genome shotgun (WGS) entry which is preliminary data.</text>
</comment>